<protein>
    <recommendedName>
        <fullName evidence="5">Serine/threonine protein kinase</fullName>
    </recommendedName>
</protein>
<name>A0ABQ4BHN4_9ACTN</name>
<keyword evidence="2" id="KW-0812">Transmembrane</keyword>
<accession>A0ABQ4BHN4</accession>
<evidence type="ECO:0008006" key="5">
    <source>
        <dbReference type="Google" id="ProtNLM"/>
    </source>
</evidence>
<evidence type="ECO:0000313" key="3">
    <source>
        <dbReference type="EMBL" id="GIE70164.1"/>
    </source>
</evidence>
<comment type="caution">
    <text evidence="3">The sequence shown here is derived from an EMBL/GenBank/DDBJ whole genome shotgun (WGS) entry which is preliminary data.</text>
</comment>
<feature type="transmembrane region" description="Helical" evidence="2">
    <location>
        <begin position="45"/>
        <end position="67"/>
    </location>
</feature>
<keyword evidence="4" id="KW-1185">Reference proteome</keyword>
<evidence type="ECO:0000313" key="4">
    <source>
        <dbReference type="Proteomes" id="UP000624709"/>
    </source>
</evidence>
<feature type="region of interest" description="Disordered" evidence="1">
    <location>
        <begin position="1"/>
        <end position="20"/>
    </location>
</feature>
<dbReference type="EMBL" id="BOMS01000099">
    <property type="protein sequence ID" value="GIE70164.1"/>
    <property type="molecule type" value="Genomic_DNA"/>
</dbReference>
<feature type="region of interest" description="Disordered" evidence="1">
    <location>
        <begin position="138"/>
        <end position="159"/>
    </location>
</feature>
<keyword evidence="2" id="KW-1133">Transmembrane helix</keyword>
<dbReference type="RefSeq" id="WP_203828226.1">
    <property type="nucleotide sequence ID" value="NZ_BAAATY010000028.1"/>
</dbReference>
<keyword evidence="2" id="KW-0472">Membrane</keyword>
<dbReference type="Proteomes" id="UP000624709">
    <property type="component" value="Unassembled WGS sequence"/>
</dbReference>
<reference evidence="3 4" key="1">
    <citation type="submission" date="2021-01" db="EMBL/GenBank/DDBJ databases">
        <title>Whole genome shotgun sequence of Actinoplanes palleronii NBRC 14916.</title>
        <authorList>
            <person name="Komaki H."/>
            <person name="Tamura T."/>
        </authorList>
    </citation>
    <scope>NUCLEOTIDE SEQUENCE [LARGE SCALE GENOMIC DNA]</scope>
    <source>
        <strain evidence="3 4">NBRC 14916</strain>
    </source>
</reference>
<evidence type="ECO:0000256" key="2">
    <source>
        <dbReference type="SAM" id="Phobius"/>
    </source>
</evidence>
<sequence>MVVAEDESEDGDMSDDQHEHVPAGNVYVSAAAAAPHRRALRRKQALVGVAGAAALLAGAGFLAAQLMEPQQETLPEPAALAPPATVATPGIEGTGQSVVPGDLPAPRTTYPADPARRTPSPTPSDLQAEIDASVAAGGFPQAASPSAAQGQSGPVTRRVETVRNGTVRVSSARFDLSDKGDRRLAADQGRLVADGVHCTNRVRFEEGETAVVRDGLLLCWRTSDQRSVVTMAIVKQGVPDTADSVAVIEREWAALD</sequence>
<evidence type="ECO:0000256" key="1">
    <source>
        <dbReference type="SAM" id="MobiDB-lite"/>
    </source>
</evidence>
<proteinExistence type="predicted"/>
<organism evidence="3 4">
    <name type="scientific">Actinoplanes palleronii</name>
    <dbReference type="NCBI Taxonomy" id="113570"/>
    <lineage>
        <taxon>Bacteria</taxon>
        <taxon>Bacillati</taxon>
        <taxon>Actinomycetota</taxon>
        <taxon>Actinomycetes</taxon>
        <taxon>Micromonosporales</taxon>
        <taxon>Micromonosporaceae</taxon>
        <taxon>Actinoplanes</taxon>
    </lineage>
</organism>
<gene>
    <name evidence="3" type="ORF">Apa02nite_062720</name>
</gene>
<feature type="compositionally biased region" description="Low complexity" evidence="1">
    <location>
        <begin position="138"/>
        <end position="154"/>
    </location>
</feature>
<feature type="region of interest" description="Disordered" evidence="1">
    <location>
        <begin position="81"/>
        <end position="125"/>
    </location>
</feature>
<feature type="compositionally biased region" description="Acidic residues" evidence="1">
    <location>
        <begin position="1"/>
        <end position="14"/>
    </location>
</feature>